<keyword evidence="7" id="KW-0479">Metal-binding</keyword>
<comment type="similarity">
    <text evidence="1">Belongs to the Fur family.</text>
</comment>
<evidence type="ECO:0000256" key="5">
    <source>
        <dbReference type="ARBA" id="ARBA00023125"/>
    </source>
</evidence>
<dbReference type="InterPro" id="IPR043135">
    <property type="entry name" value="Fur_C"/>
</dbReference>
<dbReference type="GO" id="GO:0000976">
    <property type="term" value="F:transcription cis-regulatory region binding"/>
    <property type="evidence" value="ECO:0007669"/>
    <property type="project" value="TreeGrafter"/>
</dbReference>
<comment type="cofactor">
    <cofactor evidence="7">
        <name>Zn(2+)</name>
        <dbReference type="ChEBI" id="CHEBI:29105"/>
    </cofactor>
    <text evidence="7">Binds 1 zinc ion per subunit.</text>
</comment>
<evidence type="ECO:0000256" key="3">
    <source>
        <dbReference type="ARBA" id="ARBA00022833"/>
    </source>
</evidence>
<keyword evidence="5" id="KW-0238">DNA-binding</keyword>
<dbReference type="GO" id="GO:0045892">
    <property type="term" value="P:negative regulation of DNA-templated transcription"/>
    <property type="evidence" value="ECO:0007669"/>
    <property type="project" value="TreeGrafter"/>
</dbReference>
<dbReference type="Proteomes" id="UP000035036">
    <property type="component" value="Chromosome"/>
</dbReference>
<dbReference type="PANTHER" id="PTHR33202">
    <property type="entry name" value="ZINC UPTAKE REGULATION PROTEIN"/>
    <property type="match status" value="1"/>
</dbReference>
<dbReference type="InterPro" id="IPR036390">
    <property type="entry name" value="WH_DNA-bd_sf"/>
</dbReference>
<keyword evidence="4" id="KW-0805">Transcription regulation</keyword>
<keyword evidence="2" id="KW-0678">Repressor</keyword>
<reference evidence="9 10" key="1">
    <citation type="journal article" date="2015" name="Genome Announc.">
        <title>Genomes of Geoalkalibacter ferrihydriticus Z-0531T and Geoalkalibacter subterraneus Red1T, Two Haloalkaliphilic Metal-Reducing Deltaproteobacteria.</title>
        <authorList>
            <person name="Badalamenti J.P."/>
            <person name="Krajmalnik-Brown R."/>
            <person name="Torres C.I."/>
            <person name="Bond D.R."/>
        </authorList>
    </citation>
    <scope>NUCLEOTIDE SEQUENCE [LARGE SCALE GENOMIC DNA]</scope>
    <source>
        <strain evidence="9 10">Red1</strain>
    </source>
</reference>
<evidence type="ECO:0000313" key="10">
    <source>
        <dbReference type="Proteomes" id="UP000035036"/>
    </source>
</evidence>
<evidence type="ECO:0000256" key="4">
    <source>
        <dbReference type="ARBA" id="ARBA00023015"/>
    </source>
</evidence>
<evidence type="ECO:0000256" key="7">
    <source>
        <dbReference type="PIRSR" id="PIRSR602481-1"/>
    </source>
</evidence>
<dbReference type="EMBL" id="CP010311">
    <property type="protein sequence ID" value="AJF05816.1"/>
    <property type="molecule type" value="Genomic_DNA"/>
</dbReference>
<dbReference type="OrthoDB" id="8659436at2"/>
<evidence type="ECO:0000256" key="8">
    <source>
        <dbReference type="PIRSR" id="PIRSR602481-2"/>
    </source>
</evidence>
<dbReference type="InterPro" id="IPR002481">
    <property type="entry name" value="FUR"/>
</dbReference>
<dbReference type="SUPFAM" id="SSF46785">
    <property type="entry name" value="Winged helix' DNA-binding domain"/>
    <property type="match status" value="1"/>
</dbReference>
<dbReference type="AlphaFoldDB" id="A0A0B5FQD8"/>
<name>A0A0B5FQD8_9BACT</name>
<feature type="binding site" evidence="7">
    <location>
        <position position="99"/>
    </location>
    <ligand>
        <name>Zn(2+)</name>
        <dbReference type="ChEBI" id="CHEBI:29105"/>
    </ligand>
</feature>
<dbReference type="Gene3D" id="3.30.1490.190">
    <property type="match status" value="1"/>
</dbReference>
<dbReference type="GO" id="GO:1900376">
    <property type="term" value="P:regulation of secondary metabolite biosynthetic process"/>
    <property type="evidence" value="ECO:0007669"/>
    <property type="project" value="TreeGrafter"/>
</dbReference>
<protein>
    <submittedName>
        <fullName evidence="9">Fur family transcriptional regulator</fullName>
    </submittedName>
</protein>
<keyword evidence="6" id="KW-0804">Transcription</keyword>
<evidence type="ECO:0000256" key="6">
    <source>
        <dbReference type="ARBA" id="ARBA00023163"/>
    </source>
</evidence>
<proteinExistence type="inferred from homology"/>
<accession>A0A0B5FQD8</accession>
<comment type="cofactor">
    <cofactor evidence="8">
        <name>Mn(2+)</name>
        <dbReference type="ChEBI" id="CHEBI:29035"/>
    </cofactor>
    <cofactor evidence="8">
        <name>Fe(2+)</name>
        <dbReference type="ChEBI" id="CHEBI:29033"/>
    </cofactor>
    <text evidence="8">Binds 1 Mn(2+) or Fe(2+) ion per subunit.</text>
</comment>
<dbReference type="Pfam" id="PF01475">
    <property type="entry name" value="FUR"/>
    <property type="match status" value="1"/>
</dbReference>
<evidence type="ECO:0000256" key="1">
    <source>
        <dbReference type="ARBA" id="ARBA00007957"/>
    </source>
</evidence>
<feature type="binding site" evidence="7">
    <location>
        <position position="102"/>
    </location>
    <ligand>
        <name>Zn(2+)</name>
        <dbReference type="ChEBI" id="CHEBI:29105"/>
    </ligand>
</feature>
<feature type="binding site" evidence="7">
    <location>
        <position position="142"/>
    </location>
    <ligand>
        <name>Zn(2+)</name>
        <dbReference type="ChEBI" id="CHEBI:29105"/>
    </ligand>
</feature>
<gene>
    <name evidence="9" type="ORF">GSUB_03505</name>
</gene>
<dbReference type="Gene3D" id="1.10.10.10">
    <property type="entry name" value="Winged helix-like DNA-binding domain superfamily/Winged helix DNA-binding domain"/>
    <property type="match status" value="1"/>
</dbReference>
<keyword evidence="8" id="KW-0408">Iron</keyword>
<feature type="binding site" evidence="7">
    <location>
        <position position="139"/>
    </location>
    <ligand>
        <name>Zn(2+)</name>
        <dbReference type="ChEBI" id="CHEBI:29105"/>
    </ligand>
</feature>
<dbReference type="GO" id="GO:0008270">
    <property type="term" value="F:zinc ion binding"/>
    <property type="evidence" value="ECO:0007669"/>
    <property type="project" value="TreeGrafter"/>
</dbReference>
<dbReference type="GO" id="GO:0003700">
    <property type="term" value="F:DNA-binding transcription factor activity"/>
    <property type="evidence" value="ECO:0007669"/>
    <property type="project" value="InterPro"/>
</dbReference>
<dbReference type="KEGG" id="gsb:GSUB_03505"/>
<sequence>MTHSNPRLEQILHRLRERDFRLTPQRLAVLRILVESKEHPTVDQIYEQVRRDFPMVSRATIYKTANLLKSLGEALEVGVLDGRSRYDGNKPYPHPHVICTRCKKIIDFEGLPTTDLVREVIEKTGFQVETHQIDFFGTCPQCCEAEQN</sequence>
<keyword evidence="10" id="KW-1185">Reference proteome</keyword>
<evidence type="ECO:0000313" key="9">
    <source>
        <dbReference type="EMBL" id="AJF05816.1"/>
    </source>
</evidence>
<dbReference type="STRING" id="483547.GSUB_03505"/>
<dbReference type="InterPro" id="IPR036388">
    <property type="entry name" value="WH-like_DNA-bd_sf"/>
</dbReference>
<feature type="binding site" evidence="8">
    <location>
        <position position="131"/>
    </location>
    <ligand>
        <name>Fe cation</name>
        <dbReference type="ChEBI" id="CHEBI:24875"/>
    </ligand>
</feature>
<evidence type="ECO:0000256" key="2">
    <source>
        <dbReference type="ARBA" id="ARBA00022491"/>
    </source>
</evidence>
<organism evidence="9 10">
    <name type="scientific">Geoalkalibacter subterraneus</name>
    <dbReference type="NCBI Taxonomy" id="483547"/>
    <lineage>
        <taxon>Bacteria</taxon>
        <taxon>Pseudomonadati</taxon>
        <taxon>Thermodesulfobacteriota</taxon>
        <taxon>Desulfuromonadia</taxon>
        <taxon>Desulfuromonadales</taxon>
        <taxon>Geoalkalibacteraceae</taxon>
        <taxon>Geoalkalibacter</taxon>
    </lineage>
</organism>
<dbReference type="CDD" id="cd07153">
    <property type="entry name" value="Fur_like"/>
    <property type="match status" value="1"/>
</dbReference>
<keyword evidence="3 7" id="KW-0862">Zinc</keyword>
<dbReference type="RefSeq" id="WP_040199204.1">
    <property type="nucleotide sequence ID" value="NZ_CP010311.1"/>
</dbReference>
<dbReference type="HOGENOM" id="CLU_096072_4_2_7"/>
<dbReference type="PANTHER" id="PTHR33202:SF7">
    <property type="entry name" value="FERRIC UPTAKE REGULATION PROTEIN"/>
    <property type="match status" value="1"/>
</dbReference>